<protein>
    <submittedName>
        <fullName evidence="2">Hypothetical_protein</fullName>
    </submittedName>
</protein>
<keyword evidence="3" id="KW-1185">Reference proteome</keyword>
<proteinExistence type="predicted"/>
<dbReference type="AlphaFoldDB" id="A0AA86UHL8"/>
<dbReference type="Proteomes" id="UP001642409">
    <property type="component" value="Unassembled WGS sequence"/>
</dbReference>
<reference evidence="1" key="1">
    <citation type="submission" date="2023-06" db="EMBL/GenBank/DDBJ databases">
        <authorList>
            <person name="Kurt Z."/>
        </authorList>
    </citation>
    <scope>NUCLEOTIDE SEQUENCE</scope>
</reference>
<accession>A0AA86UHL8</accession>
<evidence type="ECO:0000313" key="2">
    <source>
        <dbReference type="EMBL" id="CAL6086737.1"/>
    </source>
</evidence>
<dbReference type="EMBL" id="CAXDID020000395">
    <property type="protein sequence ID" value="CAL6086737.1"/>
    <property type="molecule type" value="Genomic_DNA"/>
</dbReference>
<dbReference type="EMBL" id="CATOUU010000677">
    <property type="protein sequence ID" value="CAI9940498.1"/>
    <property type="molecule type" value="Genomic_DNA"/>
</dbReference>
<gene>
    <name evidence="1" type="ORF">HINF_LOCUS28143</name>
    <name evidence="2" type="ORF">HINF_LOCUS63310</name>
</gene>
<evidence type="ECO:0000313" key="1">
    <source>
        <dbReference type="EMBL" id="CAI9940498.1"/>
    </source>
</evidence>
<comment type="caution">
    <text evidence="1">The sequence shown here is derived from an EMBL/GenBank/DDBJ whole genome shotgun (WGS) entry which is preliminary data.</text>
</comment>
<sequence length="121" mass="13973">MSVTFVSEILNSVSQVQNLRCSILERQQLQPKSKFYKFTKLDRYEISVIQFDDKYNTFKLNSCRGIVRRSVVSVAVKSKLSNLGECYNPDLSYSLLLLSDNSTKFGKDNVQEVNLFFDKPK</sequence>
<organism evidence="1">
    <name type="scientific">Hexamita inflata</name>
    <dbReference type="NCBI Taxonomy" id="28002"/>
    <lineage>
        <taxon>Eukaryota</taxon>
        <taxon>Metamonada</taxon>
        <taxon>Diplomonadida</taxon>
        <taxon>Hexamitidae</taxon>
        <taxon>Hexamitinae</taxon>
        <taxon>Hexamita</taxon>
    </lineage>
</organism>
<name>A0AA86UHL8_9EUKA</name>
<reference evidence="2 3" key="2">
    <citation type="submission" date="2024-07" db="EMBL/GenBank/DDBJ databases">
        <authorList>
            <person name="Akdeniz Z."/>
        </authorList>
    </citation>
    <scope>NUCLEOTIDE SEQUENCE [LARGE SCALE GENOMIC DNA]</scope>
</reference>
<evidence type="ECO:0000313" key="3">
    <source>
        <dbReference type="Proteomes" id="UP001642409"/>
    </source>
</evidence>